<sequence>MDEEKLPTSISELRKSFEDECFYGDDRAAAEYAYVLAIRLRTEGDRSEAQRYAMESLRLAEGLPASSLEDVSSTRLTLGGVPLPERFHDGVVRRRLGDLLDS</sequence>
<keyword evidence="2" id="KW-1185">Reference proteome</keyword>
<dbReference type="Proteomes" id="UP001144280">
    <property type="component" value="Unassembled WGS sequence"/>
</dbReference>
<dbReference type="EMBL" id="BSDI01000009">
    <property type="protein sequence ID" value="GLH97145.1"/>
    <property type="molecule type" value="Genomic_DNA"/>
</dbReference>
<gene>
    <name evidence="1" type="ORF">Pa4123_24200</name>
</gene>
<proteinExistence type="predicted"/>
<protein>
    <recommendedName>
        <fullName evidence="3">Tetratrico peptide repeat group 5 domain-containing protein</fullName>
    </recommendedName>
</protein>
<comment type="caution">
    <text evidence="1">The sequence shown here is derived from an EMBL/GenBank/DDBJ whole genome shotgun (WGS) entry which is preliminary data.</text>
</comment>
<evidence type="ECO:0000313" key="2">
    <source>
        <dbReference type="Proteomes" id="UP001144280"/>
    </source>
</evidence>
<evidence type="ECO:0000313" key="1">
    <source>
        <dbReference type="EMBL" id="GLH97145.1"/>
    </source>
</evidence>
<organism evidence="1 2">
    <name type="scientific">Phytohabitans aurantiacus</name>
    <dbReference type="NCBI Taxonomy" id="3016789"/>
    <lineage>
        <taxon>Bacteria</taxon>
        <taxon>Bacillati</taxon>
        <taxon>Actinomycetota</taxon>
        <taxon>Actinomycetes</taxon>
        <taxon>Micromonosporales</taxon>
        <taxon>Micromonosporaceae</taxon>
    </lineage>
</organism>
<evidence type="ECO:0008006" key="3">
    <source>
        <dbReference type="Google" id="ProtNLM"/>
    </source>
</evidence>
<name>A0ABQ5QS89_9ACTN</name>
<accession>A0ABQ5QS89</accession>
<reference evidence="1" key="1">
    <citation type="submission" date="2022-12" db="EMBL/GenBank/DDBJ databases">
        <title>New Phytohabitans aurantiacus sp. RD004123 nov., an actinomycete isolated from soil.</title>
        <authorList>
            <person name="Triningsih D.W."/>
            <person name="Harunari E."/>
            <person name="Igarashi Y."/>
        </authorList>
    </citation>
    <scope>NUCLEOTIDE SEQUENCE</scope>
    <source>
        <strain evidence="1">RD004123</strain>
    </source>
</reference>